<reference evidence="1" key="1">
    <citation type="submission" date="2014-09" db="EMBL/GenBank/DDBJ databases">
        <authorList>
            <person name="Magalhaes I.L.F."/>
            <person name="Oliveira U."/>
            <person name="Santos F.R."/>
            <person name="Vidigal T.H.D.A."/>
            <person name="Brescovit A.D."/>
            <person name="Santos A.J."/>
        </authorList>
    </citation>
    <scope>NUCLEOTIDE SEQUENCE</scope>
    <source>
        <tissue evidence="1">Shoot tissue taken approximately 20 cm above the soil surface</tissue>
    </source>
</reference>
<sequence>MGKVLIFRMWSIRHTHDELVHTHAHARETRLSKIKLTRCGKTVFMERQRGTRRECRRDGGQEGGRALLLLLPHKEDPPLVKRHVGPTLVRHPLSWAWTLGMMKQPRSCVLKIFC</sequence>
<protein>
    <submittedName>
        <fullName evidence="1">Uncharacterized protein</fullName>
    </submittedName>
</protein>
<organism evidence="1">
    <name type="scientific">Arundo donax</name>
    <name type="common">Giant reed</name>
    <name type="synonym">Donax arundinaceus</name>
    <dbReference type="NCBI Taxonomy" id="35708"/>
    <lineage>
        <taxon>Eukaryota</taxon>
        <taxon>Viridiplantae</taxon>
        <taxon>Streptophyta</taxon>
        <taxon>Embryophyta</taxon>
        <taxon>Tracheophyta</taxon>
        <taxon>Spermatophyta</taxon>
        <taxon>Magnoliopsida</taxon>
        <taxon>Liliopsida</taxon>
        <taxon>Poales</taxon>
        <taxon>Poaceae</taxon>
        <taxon>PACMAD clade</taxon>
        <taxon>Arundinoideae</taxon>
        <taxon>Arundineae</taxon>
        <taxon>Arundo</taxon>
    </lineage>
</organism>
<dbReference type="AlphaFoldDB" id="A0A0A9GH51"/>
<accession>A0A0A9GH51</accession>
<reference evidence="1" key="2">
    <citation type="journal article" date="2015" name="Data Brief">
        <title>Shoot transcriptome of the giant reed, Arundo donax.</title>
        <authorList>
            <person name="Barrero R.A."/>
            <person name="Guerrero F.D."/>
            <person name="Moolhuijzen P."/>
            <person name="Goolsby J.A."/>
            <person name="Tidwell J."/>
            <person name="Bellgard S.E."/>
            <person name="Bellgard M.I."/>
        </authorList>
    </citation>
    <scope>NUCLEOTIDE SEQUENCE</scope>
    <source>
        <tissue evidence="1">Shoot tissue taken approximately 20 cm above the soil surface</tissue>
    </source>
</reference>
<name>A0A0A9GH51_ARUDO</name>
<dbReference type="EMBL" id="GBRH01173471">
    <property type="protein sequence ID" value="JAE24425.1"/>
    <property type="molecule type" value="Transcribed_RNA"/>
</dbReference>
<proteinExistence type="predicted"/>
<evidence type="ECO:0000313" key="1">
    <source>
        <dbReference type="EMBL" id="JAE24425.1"/>
    </source>
</evidence>